<feature type="transmembrane region" description="Helical" evidence="1">
    <location>
        <begin position="85"/>
        <end position="103"/>
    </location>
</feature>
<dbReference type="Proteomes" id="UP000198790">
    <property type="component" value="Unassembled WGS sequence"/>
</dbReference>
<keyword evidence="1" id="KW-1133">Transmembrane helix</keyword>
<dbReference type="EMBL" id="FOKK01000007">
    <property type="protein sequence ID" value="SFB32492.1"/>
    <property type="molecule type" value="Genomic_DNA"/>
</dbReference>
<keyword evidence="3" id="KW-1185">Reference proteome</keyword>
<reference evidence="2 3" key="1">
    <citation type="submission" date="2016-10" db="EMBL/GenBank/DDBJ databases">
        <authorList>
            <person name="de Groot N.N."/>
        </authorList>
    </citation>
    <scope>NUCLEOTIDE SEQUENCE [LARGE SCALE GENOMIC DNA]</scope>
    <source>
        <strain evidence="2 3">DSM 23399</strain>
    </source>
</reference>
<organism evidence="2 3">
    <name type="scientific">Algoriphagus aquimarinus</name>
    <dbReference type="NCBI Taxonomy" id="237018"/>
    <lineage>
        <taxon>Bacteria</taxon>
        <taxon>Pseudomonadati</taxon>
        <taxon>Bacteroidota</taxon>
        <taxon>Cytophagia</taxon>
        <taxon>Cytophagales</taxon>
        <taxon>Cyclobacteriaceae</taxon>
        <taxon>Algoriphagus</taxon>
    </lineage>
</organism>
<keyword evidence="1" id="KW-0472">Membrane</keyword>
<evidence type="ECO:0000313" key="3">
    <source>
        <dbReference type="Proteomes" id="UP000198790"/>
    </source>
</evidence>
<feature type="transmembrane region" description="Helical" evidence="1">
    <location>
        <begin position="147"/>
        <end position="166"/>
    </location>
</feature>
<keyword evidence="1" id="KW-0812">Transmembrane</keyword>
<evidence type="ECO:0000256" key="1">
    <source>
        <dbReference type="SAM" id="Phobius"/>
    </source>
</evidence>
<evidence type="ECO:0000313" key="2">
    <source>
        <dbReference type="EMBL" id="SFB32492.1"/>
    </source>
</evidence>
<gene>
    <name evidence="2" type="ORF">SAMN04489723_107154</name>
</gene>
<name>A0A1I1A4Q4_9BACT</name>
<accession>A0A1I1A4Q4</accession>
<dbReference type="RefSeq" id="WP_092897379.1">
    <property type="nucleotide sequence ID" value="NZ_FOKK01000007.1"/>
</dbReference>
<dbReference type="AlphaFoldDB" id="A0A1I1A4Q4"/>
<protein>
    <submittedName>
        <fullName evidence="2">Uncharacterized protein</fullName>
    </submittedName>
</protein>
<sequence>MTLEDQEVSFIKGEIEKSEISISELKDDLLDHFCCFIENELNKGGSFESAYVKALNHICPNGFDEIQKETIYLLNSKKIIGMKKIMYLIGLLASMSMTLGWLFKYLNWKGGGDMLTFGMICFLLLFLPMLAINRYKMTLGKALSEKLKIILGFSGAIVTGLGIILRTSGMQYGSLLVVIGTLIIAFGFLPFLFFRMYRKSIEQI</sequence>
<feature type="transmembrane region" description="Helical" evidence="1">
    <location>
        <begin position="172"/>
        <end position="194"/>
    </location>
</feature>
<proteinExistence type="predicted"/>
<dbReference type="STRING" id="237018.SAMN04489723_107154"/>
<feature type="transmembrane region" description="Helical" evidence="1">
    <location>
        <begin position="115"/>
        <end position="135"/>
    </location>
</feature>
<dbReference type="OrthoDB" id="1134798at2"/>